<organism evidence="2 3">
    <name type="scientific">Thalassospira marina</name>
    <dbReference type="NCBI Taxonomy" id="2048283"/>
    <lineage>
        <taxon>Bacteria</taxon>
        <taxon>Pseudomonadati</taxon>
        <taxon>Pseudomonadota</taxon>
        <taxon>Alphaproteobacteria</taxon>
        <taxon>Rhodospirillales</taxon>
        <taxon>Thalassospiraceae</taxon>
        <taxon>Thalassospira</taxon>
    </lineage>
</organism>
<dbReference type="Pfam" id="PF13443">
    <property type="entry name" value="HTH_26"/>
    <property type="match status" value="1"/>
</dbReference>
<dbReference type="CDD" id="cd00093">
    <property type="entry name" value="HTH_XRE"/>
    <property type="match status" value="1"/>
</dbReference>
<accession>A0A2N3KUL3</accession>
<comment type="caution">
    <text evidence="2">The sequence shown here is derived from an EMBL/GenBank/DDBJ whole genome shotgun (WGS) entry which is preliminary data.</text>
</comment>
<dbReference type="CDD" id="cd06462">
    <property type="entry name" value="Peptidase_S24_S26"/>
    <property type="match status" value="1"/>
</dbReference>
<dbReference type="RefSeq" id="WP_101265680.1">
    <property type="nucleotide sequence ID" value="NZ_NWTK01000005.1"/>
</dbReference>
<protein>
    <recommendedName>
        <fullName evidence="1">HTH cro/C1-type domain-containing protein</fullName>
    </recommendedName>
</protein>
<dbReference type="SUPFAM" id="SSF47413">
    <property type="entry name" value="lambda repressor-like DNA-binding domains"/>
    <property type="match status" value="1"/>
</dbReference>
<evidence type="ECO:0000313" key="2">
    <source>
        <dbReference type="EMBL" id="PKR54249.1"/>
    </source>
</evidence>
<dbReference type="InterPro" id="IPR010982">
    <property type="entry name" value="Lambda_DNA-bd_dom_sf"/>
</dbReference>
<dbReference type="EMBL" id="NWTK01000005">
    <property type="protein sequence ID" value="PKR54249.1"/>
    <property type="molecule type" value="Genomic_DNA"/>
</dbReference>
<dbReference type="Proteomes" id="UP000233597">
    <property type="component" value="Unassembled WGS sequence"/>
</dbReference>
<dbReference type="InterPro" id="IPR001387">
    <property type="entry name" value="Cro/C1-type_HTH"/>
</dbReference>
<dbReference type="SMART" id="SM00530">
    <property type="entry name" value="HTH_XRE"/>
    <property type="match status" value="1"/>
</dbReference>
<evidence type="ECO:0000259" key="1">
    <source>
        <dbReference type="PROSITE" id="PS50943"/>
    </source>
</evidence>
<dbReference type="Gene3D" id="2.10.109.10">
    <property type="entry name" value="Umud Fragment, subunit A"/>
    <property type="match status" value="1"/>
</dbReference>
<reference evidence="2 3" key="1">
    <citation type="submission" date="2017-09" db="EMBL/GenBank/DDBJ databases">
        <title>Biodiversity and function of Thalassospira species in the particle-attached aromatic-hydrocarbon-degrading consortia from the surface seawater of the South China Sea.</title>
        <authorList>
            <person name="Dong C."/>
            <person name="Liu R."/>
            <person name="Shao Z."/>
        </authorList>
    </citation>
    <scope>NUCLEOTIDE SEQUENCE [LARGE SCALE GENOMIC DNA]</scope>
    <source>
        <strain evidence="2 3">CSC1P2</strain>
    </source>
</reference>
<dbReference type="PROSITE" id="PS50943">
    <property type="entry name" value="HTH_CROC1"/>
    <property type="match status" value="1"/>
</dbReference>
<gene>
    <name evidence="2" type="ORF">COO20_08865</name>
</gene>
<evidence type="ECO:0000313" key="3">
    <source>
        <dbReference type="Proteomes" id="UP000233597"/>
    </source>
</evidence>
<dbReference type="OrthoDB" id="9792157at2"/>
<dbReference type="Gene3D" id="1.10.260.40">
    <property type="entry name" value="lambda repressor-like DNA-binding domains"/>
    <property type="match status" value="1"/>
</dbReference>
<sequence>MANLTNDQVRDALIKFMKNRGLNQTAFARGAGLSEATLRGFLKGKTKTTPRLETFAKLADSQGVSVEEMLGITPGSMGTNTPAHFETQPISQQEPPVPIVGYTGPDGKYRLNHQAPRGTVKRIDPIVGVPDAFAAYVPDASMEPRYTRGDVVYINPSQPVNQGRHALLELTNGSILIGRVAALDSAGDLTLQFYNVPQDNENKSFSASDVAHIYRIVGTQEN</sequence>
<feature type="domain" description="HTH cro/C1-type" evidence="1">
    <location>
        <begin position="13"/>
        <end position="69"/>
    </location>
</feature>
<name>A0A2N3KUL3_9PROT</name>
<dbReference type="InterPro" id="IPR036286">
    <property type="entry name" value="LexA/Signal_pep-like_sf"/>
</dbReference>
<proteinExistence type="predicted"/>
<dbReference type="AlphaFoldDB" id="A0A2N3KUL3"/>
<dbReference type="GO" id="GO:0003677">
    <property type="term" value="F:DNA binding"/>
    <property type="evidence" value="ECO:0007669"/>
    <property type="project" value="InterPro"/>
</dbReference>
<dbReference type="SUPFAM" id="SSF51306">
    <property type="entry name" value="LexA/Signal peptidase"/>
    <property type="match status" value="1"/>
</dbReference>